<protein>
    <submittedName>
        <fullName evidence="1">Uncharacterized protein</fullName>
    </submittedName>
</protein>
<dbReference type="EMBL" id="BMAV01006344">
    <property type="protein sequence ID" value="GFY48205.1"/>
    <property type="molecule type" value="Genomic_DNA"/>
</dbReference>
<name>A0A8X6X8J3_9ARAC</name>
<comment type="caution">
    <text evidence="1">The sequence shown here is derived from an EMBL/GenBank/DDBJ whole genome shotgun (WGS) entry which is preliminary data.</text>
</comment>
<keyword evidence="2" id="KW-1185">Reference proteome</keyword>
<gene>
    <name evidence="1" type="ORF">TNIN_149191</name>
</gene>
<sequence length="122" mass="13982">MARKSVHWGHHTQILVASAIRLDGISSPLCTRGPPYRYTIGQLIAKCPFVARRQEFTLSPTNSPDGKDEDWKSRRLYLETKSHLFVKCDFIEWSRAGKTVSARLWFGLTIQQDTFTAGRNQE</sequence>
<evidence type="ECO:0000313" key="1">
    <source>
        <dbReference type="EMBL" id="GFY48205.1"/>
    </source>
</evidence>
<dbReference type="Proteomes" id="UP000886998">
    <property type="component" value="Unassembled WGS sequence"/>
</dbReference>
<accession>A0A8X6X8J3</accession>
<dbReference type="AlphaFoldDB" id="A0A8X6X8J3"/>
<proteinExistence type="predicted"/>
<organism evidence="1 2">
    <name type="scientific">Trichonephila inaurata madagascariensis</name>
    <dbReference type="NCBI Taxonomy" id="2747483"/>
    <lineage>
        <taxon>Eukaryota</taxon>
        <taxon>Metazoa</taxon>
        <taxon>Ecdysozoa</taxon>
        <taxon>Arthropoda</taxon>
        <taxon>Chelicerata</taxon>
        <taxon>Arachnida</taxon>
        <taxon>Araneae</taxon>
        <taxon>Araneomorphae</taxon>
        <taxon>Entelegynae</taxon>
        <taxon>Araneoidea</taxon>
        <taxon>Nephilidae</taxon>
        <taxon>Trichonephila</taxon>
        <taxon>Trichonephila inaurata</taxon>
    </lineage>
</organism>
<evidence type="ECO:0000313" key="2">
    <source>
        <dbReference type="Proteomes" id="UP000886998"/>
    </source>
</evidence>
<reference evidence="1" key="1">
    <citation type="submission" date="2020-08" db="EMBL/GenBank/DDBJ databases">
        <title>Multicomponent nature underlies the extraordinary mechanical properties of spider dragline silk.</title>
        <authorList>
            <person name="Kono N."/>
            <person name="Nakamura H."/>
            <person name="Mori M."/>
            <person name="Yoshida Y."/>
            <person name="Ohtoshi R."/>
            <person name="Malay A.D."/>
            <person name="Moran D.A.P."/>
            <person name="Tomita M."/>
            <person name="Numata K."/>
            <person name="Arakawa K."/>
        </authorList>
    </citation>
    <scope>NUCLEOTIDE SEQUENCE</scope>
</reference>